<dbReference type="Gramene" id="OQU81238">
    <property type="protein sequence ID" value="OQU81238"/>
    <property type="gene ID" value="SORBI_3006G032066"/>
</dbReference>
<gene>
    <name evidence="2" type="ORF">SORBI_3006G032066</name>
</gene>
<dbReference type="InParanoid" id="A0A1Z5RBX6"/>
<feature type="region of interest" description="Disordered" evidence="1">
    <location>
        <begin position="1"/>
        <end position="48"/>
    </location>
</feature>
<accession>A0A1Z5RBX6</accession>
<dbReference type="AlphaFoldDB" id="A0A1Z5RBX6"/>
<evidence type="ECO:0000313" key="2">
    <source>
        <dbReference type="EMBL" id="OQU81238.1"/>
    </source>
</evidence>
<proteinExistence type="predicted"/>
<sequence>MTTGGSSSGGGGGKNWRQRVASVVKPGKNKNRAPEAPTPVRIDVTDPNVERPEFLPMEGPDYLHREGDNTGLPELTGTRTFCEIIRTTAGHVIGSSAAAESKSVR</sequence>
<dbReference type="EMBL" id="CM000765">
    <property type="protein sequence ID" value="OQU81238.1"/>
    <property type="molecule type" value="Genomic_DNA"/>
</dbReference>
<evidence type="ECO:0000256" key="1">
    <source>
        <dbReference type="SAM" id="MobiDB-lite"/>
    </source>
</evidence>
<evidence type="ECO:0000313" key="3">
    <source>
        <dbReference type="Proteomes" id="UP000000768"/>
    </source>
</evidence>
<organism evidence="2 3">
    <name type="scientific">Sorghum bicolor</name>
    <name type="common">Sorghum</name>
    <name type="synonym">Sorghum vulgare</name>
    <dbReference type="NCBI Taxonomy" id="4558"/>
    <lineage>
        <taxon>Eukaryota</taxon>
        <taxon>Viridiplantae</taxon>
        <taxon>Streptophyta</taxon>
        <taxon>Embryophyta</taxon>
        <taxon>Tracheophyta</taxon>
        <taxon>Spermatophyta</taxon>
        <taxon>Magnoliopsida</taxon>
        <taxon>Liliopsida</taxon>
        <taxon>Poales</taxon>
        <taxon>Poaceae</taxon>
        <taxon>PACMAD clade</taxon>
        <taxon>Panicoideae</taxon>
        <taxon>Andropogonodae</taxon>
        <taxon>Andropogoneae</taxon>
        <taxon>Sorghinae</taxon>
        <taxon>Sorghum</taxon>
    </lineage>
</organism>
<reference evidence="3" key="2">
    <citation type="journal article" date="2018" name="Plant J.">
        <title>The Sorghum bicolor reference genome: improved assembly, gene annotations, a transcriptome atlas, and signatures of genome organization.</title>
        <authorList>
            <person name="McCormick R.F."/>
            <person name="Truong S.K."/>
            <person name="Sreedasyam A."/>
            <person name="Jenkins J."/>
            <person name="Shu S."/>
            <person name="Sims D."/>
            <person name="Kennedy M."/>
            <person name="Amirebrahimi M."/>
            <person name="Weers B.D."/>
            <person name="McKinley B."/>
            <person name="Mattison A."/>
            <person name="Morishige D.T."/>
            <person name="Grimwood J."/>
            <person name="Schmutz J."/>
            <person name="Mullet J.E."/>
        </authorList>
    </citation>
    <scope>NUCLEOTIDE SEQUENCE [LARGE SCALE GENOMIC DNA]</scope>
    <source>
        <strain evidence="3">cv. BTx623</strain>
    </source>
</reference>
<keyword evidence="3" id="KW-1185">Reference proteome</keyword>
<feature type="compositionally biased region" description="Gly residues" evidence="1">
    <location>
        <begin position="1"/>
        <end position="14"/>
    </location>
</feature>
<reference evidence="2 3" key="1">
    <citation type="journal article" date="2009" name="Nature">
        <title>The Sorghum bicolor genome and the diversification of grasses.</title>
        <authorList>
            <person name="Paterson A.H."/>
            <person name="Bowers J.E."/>
            <person name="Bruggmann R."/>
            <person name="Dubchak I."/>
            <person name="Grimwood J."/>
            <person name="Gundlach H."/>
            <person name="Haberer G."/>
            <person name="Hellsten U."/>
            <person name="Mitros T."/>
            <person name="Poliakov A."/>
            <person name="Schmutz J."/>
            <person name="Spannagl M."/>
            <person name="Tang H."/>
            <person name="Wang X."/>
            <person name="Wicker T."/>
            <person name="Bharti A.K."/>
            <person name="Chapman J."/>
            <person name="Feltus F.A."/>
            <person name="Gowik U."/>
            <person name="Grigoriev I.V."/>
            <person name="Lyons E."/>
            <person name="Maher C.A."/>
            <person name="Martis M."/>
            <person name="Narechania A."/>
            <person name="Otillar R.P."/>
            <person name="Penning B.W."/>
            <person name="Salamov A.A."/>
            <person name="Wang Y."/>
            <person name="Zhang L."/>
            <person name="Carpita N.C."/>
            <person name="Freeling M."/>
            <person name="Gingle A.R."/>
            <person name="Hash C.T."/>
            <person name="Keller B."/>
            <person name="Klein P."/>
            <person name="Kresovich S."/>
            <person name="McCann M.C."/>
            <person name="Ming R."/>
            <person name="Peterson D.G."/>
            <person name="Mehboob-ur-Rahman"/>
            <person name="Ware D."/>
            <person name="Westhoff P."/>
            <person name="Mayer K.F."/>
            <person name="Messing J."/>
            <person name="Rokhsar D.S."/>
        </authorList>
    </citation>
    <scope>NUCLEOTIDE SEQUENCE [LARGE SCALE GENOMIC DNA]</scope>
    <source>
        <strain evidence="3">cv. BTx623</strain>
    </source>
</reference>
<dbReference type="Proteomes" id="UP000000768">
    <property type="component" value="Chromosome 6"/>
</dbReference>
<name>A0A1Z5RBX6_SORBI</name>
<protein>
    <submittedName>
        <fullName evidence="2">Uncharacterized protein</fullName>
    </submittedName>
</protein>